<evidence type="ECO:0000256" key="4">
    <source>
        <dbReference type="PROSITE-ProRule" id="PRU00221"/>
    </source>
</evidence>
<evidence type="ECO:0000256" key="2">
    <source>
        <dbReference type="ARBA" id="ARBA00022574"/>
    </source>
</evidence>
<dbReference type="Pfam" id="PF16755">
    <property type="entry name" value="Beta-prop_NUP159_NUP214"/>
    <property type="match status" value="1"/>
</dbReference>
<dbReference type="SMART" id="SM00320">
    <property type="entry name" value="WD40"/>
    <property type="match status" value="6"/>
</dbReference>
<keyword evidence="5" id="KW-0732">Signal</keyword>
<evidence type="ECO:0000256" key="1">
    <source>
        <dbReference type="ARBA" id="ARBA00022448"/>
    </source>
</evidence>
<dbReference type="EMBL" id="CP036262">
    <property type="protein sequence ID" value="QDS95709.1"/>
    <property type="molecule type" value="Genomic_DNA"/>
</dbReference>
<keyword evidence="9" id="KW-1185">Reference proteome</keyword>
<dbReference type="RefSeq" id="WP_145353956.1">
    <property type="nucleotide sequence ID" value="NZ_CP036262.1"/>
</dbReference>
<dbReference type="Gene3D" id="2.130.10.10">
    <property type="entry name" value="YVTN repeat-like/Quinoprotein amine dehydrogenase"/>
    <property type="match status" value="3"/>
</dbReference>
<dbReference type="InterPro" id="IPR036322">
    <property type="entry name" value="WD40_repeat_dom_sf"/>
</dbReference>
<evidence type="ECO:0000313" key="8">
    <source>
        <dbReference type="EMBL" id="QDS95709.1"/>
    </source>
</evidence>
<proteinExistence type="predicted"/>
<feature type="chain" id="PRO_5022204655" evidence="5">
    <location>
        <begin position="24"/>
        <end position="447"/>
    </location>
</feature>
<dbReference type="InterPro" id="IPR011429">
    <property type="entry name" value="Cyt_c_Planctomycete-type"/>
</dbReference>
<evidence type="ECO:0000256" key="5">
    <source>
        <dbReference type="SAM" id="SignalP"/>
    </source>
</evidence>
<dbReference type="InterPro" id="IPR036909">
    <property type="entry name" value="Cyt_c-like_dom_sf"/>
</dbReference>
<dbReference type="PANTHER" id="PTHR19848">
    <property type="entry name" value="WD40 REPEAT PROTEIN"/>
    <property type="match status" value="1"/>
</dbReference>
<evidence type="ECO:0000259" key="6">
    <source>
        <dbReference type="Pfam" id="PF07635"/>
    </source>
</evidence>
<dbReference type="PANTHER" id="PTHR19848:SF8">
    <property type="entry name" value="F-BOX AND WD REPEAT DOMAIN CONTAINING 7"/>
    <property type="match status" value="1"/>
</dbReference>
<keyword evidence="3" id="KW-0677">Repeat</keyword>
<dbReference type="Pfam" id="PF07635">
    <property type="entry name" value="PSCyt1"/>
    <property type="match status" value="1"/>
</dbReference>
<feature type="domain" description="Nucleoporin Nup159/Nup146 N-terminal" evidence="7">
    <location>
        <begin position="187"/>
        <end position="311"/>
    </location>
</feature>
<evidence type="ECO:0000259" key="7">
    <source>
        <dbReference type="Pfam" id="PF16755"/>
    </source>
</evidence>
<dbReference type="KEGG" id="rml:FF011L_45090"/>
<gene>
    <name evidence="8" type="ORF">FF011L_45090</name>
</gene>
<dbReference type="GO" id="GO:0020037">
    <property type="term" value="F:heme binding"/>
    <property type="evidence" value="ECO:0007669"/>
    <property type="project" value="InterPro"/>
</dbReference>
<feature type="repeat" description="WD" evidence="4">
    <location>
        <begin position="316"/>
        <end position="357"/>
    </location>
</feature>
<dbReference type="InterPro" id="IPR039462">
    <property type="entry name" value="Nup159/Nup146_N"/>
</dbReference>
<organism evidence="8 9">
    <name type="scientific">Roseimaritima multifibrata</name>
    <dbReference type="NCBI Taxonomy" id="1930274"/>
    <lineage>
        <taxon>Bacteria</taxon>
        <taxon>Pseudomonadati</taxon>
        <taxon>Planctomycetota</taxon>
        <taxon>Planctomycetia</taxon>
        <taxon>Pirellulales</taxon>
        <taxon>Pirellulaceae</taxon>
        <taxon>Roseimaritima</taxon>
    </lineage>
</organism>
<dbReference type="PROSITE" id="PS50294">
    <property type="entry name" value="WD_REPEATS_REGION"/>
    <property type="match status" value="3"/>
</dbReference>
<dbReference type="InterPro" id="IPR001680">
    <property type="entry name" value="WD40_rpt"/>
</dbReference>
<evidence type="ECO:0000313" key="9">
    <source>
        <dbReference type="Proteomes" id="UP000320672"/>
    </source>
</evidence>
<name>A0A517MLF7_9BACT</name>
<evidence type="ECO:0000256" key="3">
    <source>
        <dbReference type="ARBA" id="ARBA00022737"/>
    </source>
</evidence>
<keyword evidence="2 4" id="KW-0853">WD repeat</keyword>
<sequence length="447" mass="48096" precursor="true">MRNLTSLLLVLLTLHVCSPLTRAAEPEVSFRKDIAPLLLEHCLACHGAKKAEGGYRVDTYDELLKPGDSEEVPVAKEKGAVSELLRRLTCDESERMPAESEPLTSEQIALVKTWIEAGGVFDGSDGSEQLMRVIPPPTYADPPENYSRAVPVVAVQFSPDGTQVVTGGLHEVLVWNAADSSLVRRIKNIGQRVYDLAFSSDGAMLAVACGEPGKSGEVRLVDFSTGEIKGVIARSDDVLFDLAFRPNSNELAIATSDSSIRIFDVQTQQETRTIASHADWVTAVCWSEDGKQMASASRDKSAKVYDAETGSLVTTYLGHGAAVRGVAFTADGTQVLTSGADAKLHRWNASDGKRTALVGLGGDAFKLIRIGDKVFVPCASHKMLRIDLTSNKVDLEFVGHADWVLSLALQANAEGAGQKMLTGGFDGEVRVWNFADAAPQLNWIAKP</sequence>
<dbReference type="SUPFAM" id="SSF46626">
    <property type="entry name" value="Cytochrome c"/>
    <property type="match status" value="1"/>
</dbReference>
<dbReference type="GO" id="GO:0009055">
    <property type="term" value="F:electron transfer activity"/>
    <property type="evidence" value="ECO:0007669"/>
    <property type="project" value="InterPro"/>
</dbReference>
<dbReference type="PROSITE" id="PS50082">
    <property type="entry name" value="WD_REPEATS_2"/>
    <property type="match status" value="4"/>
</dbReference>
<protein>
    <submittedName>
        <fullName evidence="8">WD domain, G-beta repeat</fullName>
    </submittedName>
</protein>
<feature type="domain" description="Cytochrome C Planctomycete-type" evidence="6">
    <location>
        <begin position="42"/>
        <end position="97"/>
    </location>
</feature>
<dbReference type="AlphaFoldDB" id="A0A517MLF7"/>
<feature type="repeat" description="WD" evidence="4">
    <location>
        <begin position="397"/>
        <end position="442"/>
    </location>
</feature>
<dbReference type="Pfam" id="PF00400">
    <property type="entry name" value="WD40"/>
    <property type="match status" value="2"/>
</dbReference>
<dbReference type="CDD" id="cd00200">
    <property type="entry name" value="WD40"/>
    <property type="match status" value="1"/>
</dbReference>
<feature type="repeat" description="WD" evidence="4">
    <location>
        <begin position="232"/>
        <end position="273"/>
    </location>
</feature>
<dbReference type="OrthoDB" id="226265at2"/>
<feature type="repeat" description="WD" evidence="4">
    <location>
        <begin position="274"/>
        <end position="315"/>
    </location>
</feature>
<dbReference type="SUPFAM" id="SSF50978">
    <property type="entry name" value="WD40 repeat-like"/>
    <property type="match status" value="1"/>
</dbReference>
<accession>A0A517MLF7</accession>
<keyword evidence="1" id="KW-0813">Transport</keyword>
<reference evidence="8 9" key="1">
    <citation type="submission" date="2019-02" db="EMBL/GenBank/DDBJ databases">
        <title>Deep-cultivation of Planctomycetes and their phenomic and genomic characterization uncovers novel biology.</title>
        <authorList>
            <person name="Wiegand S."/>
            <person name="Jogler M."/>
            <person name="Boedeker C."/>
            <person name="Pinto D."/>
            <person name="Vollmers J."/>
            <person name="Rivas-Marin E."/>
            <person name="Kohn T."/>
            <person name="Peeters S.H."/>
            <person name="Heuer A."/>
            <person name="Rast P."/>
            <person name="Oberbeckmann S."/>
            <person name="Bunk B."/>
            <person name="Jeske O."/>
            <person name="Meyerdierks A."/>
            <person name="Storesund J.E."/>
            <person name="Kallscheuer N."/>
            <person name="Luecker S."/>
            <person name="Lage O.M."/>
            <person name="Pohl T."/>
            <person name="Merkel B.J."/>
            <person name="Hornburger P."/>
            <person name="Mueller R.-W."/>
            <person name="Bruemmer F."/>
            <person name="Labrenz M."/>
            <person name="Spormann A.M."/>
            <person name="Op den Camp H."/>
            <person name="Overmann J."/>
            <person name="Amann R."/>
            <person name="Jetten M.S.M."/>
            <person name="Mascher T."/>
            <person name="Medema M.H."/>
            <person name="Devos D.P."/>
            <person name="Kaster A.-K."/>
            <person name="Ovreas L."/>
            <person name="Rohde M."/>
            <person name="Galperin M.Y."/>
            <person name="Jogler C."/>
        </authorList>
    </citation>
    <scope>NUCLEOTIDE SEQUENCE [LARGE SCALE GENOMIC DNA]</scope>
    <source>
        <strain evidence="8 9">FF011L</strain>
    </source>
</reference>
<dbReference type="InterPro" id="IPR015943">
    <property type="entry name" value="WD40/YVTN_repeat-like_dom_sf"/>
</dbReference>
<feature type="signal peptide" evidence="5">
    <location>
        <begin position="1"/>
        <end position="23"/>
    </location>
</feature>
<dbReference type="Proteomes" id="UP000320672">
    <property type="component" value="Chromosome"/>
</dbReference>